<comment type="caution">
    <text evidence="2">The sequence shown here is derived from an EMBL/GenBank/DDBJ whole genome shotgun (WGS) entry which is preliminary data.</text>
</comment>
<dbReference type="EMBL" id="BORS01000007">
    <property type="protein sequence ID" value="GIO42456.1"/>
    <property type="molecule type" value="Genomic_DNA"/>
</dbReference>
<dbReference type="Proteomes" id="UP000678895">
    <property type="component" value="Unassembled WGS sequence"/>
</dbReference>
<evidence type="ECO:0000259" key="1">
    <source>
        <dbReference type="PROSITE" id="PS51750"/>
    </source>
</evidence>
<evidence type="ECO:0000313" key="3">
    <source>
        <dbReference type="Proteomes" id="UP000678895"/>
    </source>
</evidence>
<reference evidence="2" key="1">
    <citation type="submission" date="2021-03" db="EMBL/GenBank/DDBJ databases">
        <title>Antimicrobial resistance genes in bacteria isolated from Japanese honey, and their potential for conferring macrolide and lincosamide resistance in the American foulbrood pathogen Paenibacillus larvae.</title>
        <authorList>
            <person name="Okamoto M."/>
            <person name="Kumagai M."/>
            <person name="Kanamori H."/>
            <person name="Takamatsu D."/>
        </authorList>
    </citation>
    <scope>NUCLEOTIDE SEQUENCE</scope>
    <source>
        <strain evidence="2">J41TS4</strain>
    </source>
</reference>
<name>A0A919Y042_9BACL</name>
<dbReference type="Pfam" id="PF02498">
    <property type="entry name" value="Bro-N"/>
    <property type="match status" value="1"/>
</dbReference>
<dbReference type="InterPro" id="IPR003497">
    <property type="entry name" value="BRO_N_domain"/>
</dbReference>
<proteinExistence type="predicted"/>
<organism evidence="2 3">
    <name type="scientific">Paenibacillus apis</name>
    <dbReference type="NCBI Taxonomy" id="1792174"/>
    <lineage>
        <taxon>Bacteria</taxon>
        <taxon>Bacillati</taxon>
        <taxon>Bacillota</taxon>
        <taxon>Bacilli</taxon>
        <taxon>Bacillales</taxon>
        <taxon>Paenibacillaceae</taxon>
        <taxon>Paenibacillus</taxon>
    </lineage>
</organism>
<dbReference type="RefSeq" id="WP_301627276.1">
    <property type="nucleotide sequence ID" value="NZ_BORS01000007.1"/>
</dbReference>
<sequence>MKLRLVKQGEFLGIKCDFWMDKHGEVFMTRKQIGEAMQYKNPDDAIYRIHERNKDRLDALSVTVKLSSTDGKKYETILYRAKGIFDIIRFSRQPIADEFMDWVYDVIEAIRTGRISEQVLRQAGITIRRTLTDSIRDLIEESPHKKFQYKNYTDLIYKQLFGMNAKEIRLHLGLSKEENIRDFLDANELEAVLQAERQVSTLIEMQLSYHDIKGIFSKKQVVRSLPRGNRPRKTEEEANCI</sequence>
<accession>A0A919Y042</accession>
<protein>
    <recommendedName>
        <fullName evidence="1">Bro-N domain-containing protein</fullName>
    </recommendedName>
</protein>
<feature type="domain" description="Bro-N" evidence="1">
    <location>
        <begin position="1"/>
        <end position="114"/>
    </location>
</feature>
<gene>
    <name evidence="2" type="ORF">J41TS4_22140</name>
</gene>
<dbReference type="PROSITE" id="PS51750">
    <property type="entry name" value="BRO_N"/>
    <property type="match status" value="1"/>
</dbReference>
<keyword evidence="3" id="KW-1185">Reference proteome</keyword>
<dbReference type="AlphaFoldDB" id="A0A919Y042"/>
<evidence type="ECO:0000313" key="2">
    <source>
        <dbReference type="EMBL" id="GIO42456.1"/>
    </source>
</evidence>
<dbReference type="SMART" id="SM01040">
    <property type="entry name" value="Bro-N"/>
    <property type="match status" value="1"/>
</dbReference>